<keyword evidence="9" id="KW-0233">DNA recombination</keyword>
<organism evidence="14 15">
    <name type="scientific">Ladona fulva</name>
    <name type="common">Scarce chaser dragonfly</name>
    <name type="synonym">Libellula fulva</name>
    <dbReference type="NCBI Taxonomy" id="123851"/>
    <lineage>
        <taxon>Eukaryota</taxon>
        <taxon>Metazoa</taxon>
        <taxon>Ecdysozoa</taxon>
        <taxon>Arthropoda</taxon>
        <taxon>Hexapoda</taxon>
        <taxon>Insecta</taxon>
        <taxon>Pterygota</taxon>
        <taxon>Palaeoptera</taxon>
        <taxon>Odonata</taxon>
        <taxon>Epiprocta</taxon>
        <taxon>Anisoptera</taxon>
        <taxon>Libelluloidea</taxon>
        <taxon>Libellulidae</taxon>
        <taxon>Ladona</taxon>
    </lineage>
</organism>
<keyword evidence="5" id="KW-0547">Nucleotide-binding</keyword>
<dbReference type="GO" id="GO:0005634">
    <property type="term" value="C:nucleus"/>
    <property type="evidence" value="ECO:0007669"/>
    <property type="project" value="UniProtKB-SubCell"/>
</dbReference>
<sequence length="265" mass="29939">MLKMEEKSLKRKISHSQTSSKRFRDSGVESEIFCETPSCFSSAGTIKSINVKNFMCHKYAELVLSSGINFITGRNGTGKSAILSALVVGLGGRASDTNRGYSLKEFIKTDETSALIRIVINNKGFNAFQPEKYGNEITVQRTLSSSAGSQYKILSANGNVVSTKHDELQRLLLALNLQVDNPVAILTQDTARNFLHNTKAEDKYLFFLKATRLEHIESIYRRVLESYKNKKKEFAKRLKNLRSVEDTRDRLEVAQNELYWAHVSM</sequence>
<evidence type="ECO:0000256" key="3">
    <source>
        <dbReference type="ARBA" id="ARBA00006793"/>
    </source>
</evidence>
<dbReference type="GO" id="GO:0000724">
    <property type="term" value="P:double-strand break repair via homologous recombination"/>
    <property type="evidence" value="ECO:0007669"/>
    <property type="project" value="TreeGrafter"/>
</dbReference>
<evidence type="ECO:0000313" key="15">
    <source>
        <dbReference type="Proteomes" id="UP000792457"/>
    </source>
</evidence>
<feature type="non-terminal residue" evidence="14">
    <location>
        <position position="1"/>
    </location>
</feature>
<evidence type="ECO:0000256" key="8">
    <source>
        <dbReference type="ARBA" id="ARBA00023054"/>
    </source>
</evidence>
<keyword evidence="6" id="KW-0227">DNA damage</keyword>
<name>A0A8K0JYP7_LADFU</name>
<dbReference type="AlphaFoldDB" id="A0A8K0JYP7"/>
<dbReference type="GO" id="GO:0030915">
    <property type="term" value="C:Smc5-Smc6 complex"/>
    <property type="evidence" value="ECO:0007669"/>
    <property type="project" value="TreeGrafter"/>
</dbReference>
<evidence type="ECO:0000256" key="1">
    <source>
        <dbReference type="ARBA" id="ARBA00004123"/>
    </source>
</evidence>
<dbReference type="PANTHER" id="PTHR19306">
    <property type="entry name" value="STRUCTURAL MAINTENANCE OF CHROMOSOMES 5,6 SMC5, SMC6"/>
    <property type="match status" value="1"/>
</dbReference>
<comment type="subcellular location">
    <subcellularLocation>
        <location evidence="2">Chromosome</location>
    </subcellularLocation>
    <subcellularLocation>
        <location evidence="1">Nucleus</location>
    </subcellularLocation>
</comment>
<protein>
    <recommendedName>
        <fullName evidence="13">Rad50/SbcC-type AAA domain-containing protein</fullName>
    </recommendedName>
</protein>
<evidence type="ECO:0000313" key="14">
    <source>
        <dbReference type="EMBL" id="KAG8225091.1"/>
    </source>
</evidence>
<evidence type="ECO:0000256" key="4">
    <source>
        <dbReference type="ARBA" id="ARBA00022454"/>
    </source>
</evidence>
<reference evidence="14" key="2">
    <citation type="submission" date="2017-10" db="EMBL/GenBank/DDBJ databases">
        <title>Ladona fulva Genome sequencing and assembly.</title>
        <authorList>
            <person name="Murali S."/>
            <person name="Richards S."/>
            <person name="Bandaranaike D."/>
            <person name="Bellair M."/>
            <person name="Blankenburg K."/>
            <person name="Chao H."/>
            <person name="Dinh H."/>
            <person name="Doddapaneni H."/>
            <person name="Dugan-Rocha S."/>
            <person name="Elkadiri S."/>
            <person name="Gnanaolivu R."/>
            <person name="Hernandez B."/>
            <person name="Skinner E."/>
            <person name="Javaid M."/>
            <person name="Lee S."/>
            <person name="Li M."/>
            <person name="Ming W."/>
            <person name="Munidasa M."/>
            <person name="Muniz J."/>
            <person name="Nguyen L."/>
            <person name="Hughes D."/>
            <person name="Osuji N."/>
            <person name="Pu L.-L."/>
            <person name="Puazo M."/>
            <person name="Qu C."/>
            <person name="Quiroz J."/>
            <person name="Raj R."/>
            <person name="Weissenberger G."/>
            <person name="Xin Y."/>
            <person name="Zou X."/>
            <person name="Han Y."/>
            <person name="Worley K."/>
            <person name="Muzny D."/>
            <person name="Gibbs R."/>
        </authorList>
    </citation>
    <scope>NUCLEOTIDE SEQUENCE</scope>
    <source>
        <strain evidence="14">Sampled in the wild</strain>
    </source>
</reference>
<keyword evidence="11" id="KW-0539">Nucleus</keyword>
<feature type="region of interest" description="Disordered" evidence="12">
    <location>
        <begin position="1"/>
        <end position="22"/>
    </location>
</feature>
<keyword evidence="4" id="KW-0158">Chromosome</keyword>
<evidence type="ECO:0000256" key="5">
    <source>
        <dbReference type="ARBA" id="ARBA00022741"/>
    </source>
</evidence>
<dbReference type="GO" id="GO:0003684">
    <property type="term" value="F:damaged DNA binding"/>
    <property type="evidence" value="ECO:0007669"/>
    <property type="project" value="TreeGrafter"/>
</dbReference>
<evidence type="ECO:0000259" key="13">
    <source>
        <dbReference type="Pfam" id="PF13476"/>
    </source>
</evidence>
<evidence type="ECO:0000256" key="11">
    <source>
        <dbReference type="ARBA" id="ARBA00023242"/>
    </source>
</evidence>
<dbReference type="PANTHER" id="PTHR19306:SF6">
    <property type="entry name" value="STRUCTURAL MAINTENANCE OF CHROMOSOMES PROTEIN 6"/>
    <property type="match status" value="1"/>
</dbReference>
<gene>
    <name evidence="14" type="ORF">J437_LFUL000070</name>
</gene>
<keyword evidence="10" id="KW-0234">DNA repair</keyword>
<evidence type="ECO:0000256" key="6">
    <source>
        <dbReference type="ARBA" id="ARBA00022763"/>
    </source>
</evidence>
<dbReference type="Pfam" id="PF13476">
    <property type="entry name" value="AAA_23"/>
    <property type="match status" value="1"/>
</dbReference>
<dbReference type="OrthoDB" id="10072614at2759"/>
<evidence type="ECO:0000256" key="12">
    <source>
        <dbReference type="SAM" id="MobiDB-lite"/>
    </source>
</evidence>
<accession>A0A8K0JYP7</accession>
<dbReference type="EMBL" id="KZ308222">
    <property type="protein sequence ID" value="KAG8225091.1"/>
    <property type="molecule type" value="Genomic_DNA"/>
</dbReference>
<evidence type="ECO:0000256" key="2">
    <source>
        <dbReference type="ARBA" id="ARBA00004286"/>
    </source>
</evidence>
<evidence type="ECO:0000256" key="7">
    <source>
        <dbReference type="ARBA" id="ARBA00022840"/>
    </source>
</evidence>
<keyword evidence="7" id="KW-0067">ATP-binding</keyword>
<dbReference type="Proteomes" id="UP000792457">
    <property type="component" value="Unassembled WGS sequence"/>
</dbReference>
<dbReference type="GO" id="GO:0005524">
    <property type="term" value="F:ATP binding"/>
    <property type="evidence" value="ECO:0007669"/>
    <property type="project" value="UniProtKB-KW"/>
</dbReference>
<dbReference type="Gene3D" id="3.40.50.300">
    <property type="entry name" value="P-loop containing nucleotide triphosphate hydrolases"/>
    <property type="match status" value="1"/>
</dbReference>
<keyword evidence="15" id="KW-1185">Reference proteome</keyword>
<dbReference type="SUPFAM" id="SSF52540">
    <property type="entry name" value="P-loop containing nucleoside triphosphate hydrolases"/>
    <property type="match status" value="1"/>
</dbReference>
<evidence type="ECO:0000256" key="9">
    <source>
        <dbReference type="ARBA" id="ARBA00023172"/>
    </source>
</evidence>
<proteinExistence type="inferred from homology"/>
<dbReference type="GO" id="GO:0035861">
    <property type="term" value="C:site of double-strand break"/>
    <property type="evidence" value="ECO:0007669"/>
    <property type="project" value="TreeGrafter"/>
</dbReference>
<comment type="similarity">
    <text evidence="3">Belongs to the SMC family. SMC6 subfamily.</text>
</comment>
<dbReference type="InterPro" id="IPR027417">
    <property type="entry name" value="P-loop_NTPase"/>
</dbReference>
<comment type="caution">
    <text evidence="14">The sequence shown here is derived from an EMBL/GenBank/DDBJ whole genome shotgun (WGS) entry which is preliminary data.</text>
</comment>
<feature type="domain" description="Rad50/SbcC-type AAA" evidence="13">
    <location>
        <begin position="48"/>
        <end position="249"/>
    </location>
</feature>
<evidence type="ECO:0000256" key="10">
    <source>
        <dbReference type="ARBA" id="ARBA00023204"/>
    </source>
</evidence>
<dbReference type="GO" id="GO:0003697">
    <property type="term" value="F:single-stranded DNA binding"/>
    <property type="evidence" value="ECO:0007669"/>
    <property type="project" value="TreeGrafter"/>
</dbReference>
<reference evidence="14" key="1">
    <citation type="submission" date="2013-04" db="EMBL/GenBank/DDBJ databases">
        <authorList>
            <person name="Qu J."/>
            <person name="Murali S.C."/>
            <person name="Bandaranaike D."/>
            <person name="Bellair M."/>
            <person name="Blankenburg K."/>
            <person name="Chao H."/>
            <person name="Dinh H."/>
            <person name="Doddapaneni H."/>
            <person name="Downs B."/>
            <person name="Dugan-Rocha S."/>
            <person name="Elkadiri S."/>
            <person name="Gnanaolivu R.D."/>
            <person name="Hernandez B."/>
            <person name="Javaid M."/>
            <person name="Jayaseelan J.C."/>
            <person name="Lee S."/>
            <person name="Li M."/>
            <person name="Ming W."/>
            <person name="Munidasa M."/>
            <person name="Muniz J."/>
            <person name="Nguyen L."/>
            <person name="Ongeri F."/>
            <person name="Osuji N."/>
            <person name="Pu L.-L."/>
            <person name="Puazo M."/>
            <person name="Qu C."/>
            <person name="Quiroz J."/>
            <person name="Raj R."/>
            <person name="Weissenberger G."/>
            <person name="Xin Y."/>
            <person name="Zou X."/>
            <person name="Han Y."/>
            <person name="Richards S."/>
            <person name="Worley K."/>
            <person name="Muzny D."/>
            <person name="Gibbs R."/>
        </authorList>
    </citation>
    <scope>NUCLEOTIDE SEQUENCE</scope>
    <source>
        <strain evidence="14">Sampled in the wild</strain>
    </source>
</reference>
<dbReference type="GO" id="GO:0016887">
    <property type="term" value="F:ATP hydrolysis activity"/>
    <property type="evidence" value="ECO:0007669"/>
    <property type="project" value="InterPro"/>
</dbReference>
<keyword evidence="8" id="KW-0175">Coiled coil</keyword>
<dbReference type="InterPro" id="IPR038729">
    <property type="entry name" value="Rad50/SbcC_AAA"/>
</dbReference>